<evidence type="ECO:0000256" key="1">
    <source>
        <dbReference type="SAM" id="MobiDB-lite"/>
    </source>
</evidence>
<comment type="caution">
    <text evidence="2">The sequence shown here is derived from an EMBL/GenBank/DDBJ whole genome shotgun (WGS) entry which is preliminary data.</text>
</comment>
<dbReference type="EMBL" id="JASCZI010241665">
    <property type="protein sequence ID" value="MED6204007.1"/>
    <property type="molecule type" value="Genomic_DNA"/>
</dbReference>
<evidence type="ECO:0000313" key="3">
    <source>
        <dbReference type="Proteomes" id="UP001341840"/>
    </source>
</evidence>
<gene>
    <name evidence="2" type="ORF">PIB30_005012</name>
</gene>
<evidence type="ECO:0000313" key="2">
    <source>
        <dbReference type="EMBL" id="MED6204007.1"/>
    </source>
</evidence>
<feature type="region of interest" description="Disordered" evidence="1">
    <location>
        <begin position="56"/>
        <end position="101"/>
    </location>
</feature>
<accession>A0ABU6Y1Y5</accession>
<organism evidence="2 3">
    <name type="scientific">Stylosanthes scabra</name>
    <dbReference type="NCBI Taxonomy" id="79078"/>
    <lineage>
        <taxon>Eukaryota</taxon>
        <taxon>Viridiplantae</taxon>
        <taxon>Streptophyta</taxon>
        <taxon>Embryophyta</taxon>
        <taxon>Tracheophyta</taxon>
        <taxon>Spermatophyta</taxon>
        <taxon>Magnoliopsida</taxon>
        <taxon>eudicotyledons</taxon>
        <taxon>Gunneridae</taxon>
        <taxon>Pentapetalae</taxon>
        <taxon>rosids</taxon>
        <taxon>fabids</taxon>
        <taxon>Fabales</taxon>
        <taxon>Fabaceae</taxon>
        <taxon>Papilionoideae</taxon>
        <taxon>50 kb inversion clade</taxon>
        <taxon>dalbergioids sensu lato</taxon>
        <taxon>Dalbergieae</taxon>
        <taxon>Pterocarpus clade</taxon>
        <taxon>Stylosanthes</taxon>
    </lineage>
</organism>
<feature type="compositionally biased region" description="Basic and acidic residues" evidence="1">
    <location>
        <begin position="57"/>
        <end position="68"/>
    </location>
</feature>
<proteinExistence type="predicted"/>
<name>A0ABU6Y1Y5_9FABA</name>
<dbReference type="Proteomes" id="UP001341840">
    <property type="component" value="Unassembled WGS sequence"/>
</dbReference>
<protein>
    <submittedName>
        <fullName evidence="2">Uncharacterized protein</fullName>
    </submittedName>
</protein>
<reference evidence="2 3" key="1">
    <citation type="journal article" date="2023" name="Plants (Basel)">
        <title>Bridging the Gap: Combining Genomics and Transcriptomics Approaches to Understand Stylosanthes scabra, an Orphan Legume from the Brazilian Caatinga.</title>
        <authorList>
            <person name="Ferreira-Neto J.R.C."/>
            <person name="da Silva M.D."/>
            <person name="Binneck E."/>
            <person name="de Melo N.F."/>
            <person name="da Silva R.H."/>
            <person name="de Melo A.L.T.M."/>
            <person name="Pandolfi V."/>
            <person name="Bustamante F.O."/>
            <person name="Brasileiro-Vidal A.C."/>
            <person name="Benko-Iseppon A.M."/>
        </authorList>
    </citation>
    <scope>NUCLEOTIDE SEQUENCE [LARGE SCALE GENOMIC DNA]</scope>
    <source>
        <tissue evidence="2">Leaves</tissue>
    </source>
</reference>
<keyword evidence="3" id="KW-1185">Reference proteome</keyword>
<sequence length="101" mass="11519">MLFGLWQVQAKDVFIQSRLHKMRKVWAYKEILSKWSKFGKRLRVIGVSKLPTCGDPCGERPKWGRKGGEFSQWDGDGGQNPPEVVVGTRAGNPRPRIPEKQ</sequence>